<name>A0A8S5NZF8_9CAUD</name>
<dbReference type="EMBL" id="BK015299">
    <property type="protein sequence ID" value="DAE00098.1"/>
    <property type="molecule type" value="Genomic_DNA"/>
</dbReference>
<organism evidence="1">
    <name type="scientific">Siphoviridae sp. ctTBR23</name>
    <dbReference type="NCBI Taxonomy" id="2825515"/>
    <lineage>
        <taxon>Viruses</taxon>
        <taxon>Duplodnaviria</taxon>
        <taxon>Heunggongvirae</taxon>
        <taxon>Uroviricota</taxon>
        <taxon>Caudoviricetes</taxon>
    </lineage>
</organism>
<evidence type="ECO:0000313" key="1">
    <source>
        <dbReference type="EMBL" id="DAE00098.1"/>
    </source>
</evidence>
<protein>
    <submittedName>
        <fullName evidence="1">Head closure knob</fullName>
    </submittedName>
</protein>
<accession>A0A8S5NZF8</accession>
<reference evidence="1" key="1">
    <citation type="journal article" date="2021" name="Proc. Natl. Acad. Sci. U.S.A.">
        <title>A Catalog of Tens of Thousands of Viruses from Human Metagenomes Reveals Hidden Associations with Chronic Diseases.</title>
        <authorList>
            <person name="Tisza M.J."/>
            <person name="Buck C.B."/>
        </authorList>
    </citation>
    <scope>NUCLEOTIDE SEQUENCE</scope>
    <source>
        <strain evidence="1">CtTBR23</strain>
    </source>
</reference>
<sequence length="414" mass="46904">MDLSMYDSLRALIETPKEHYINQMQALVDDRWENSTQTSFDVQIQKNIGSDAYIDVEISVDAAIDMGTGYKKGDDFKVFSHRDITTKTPVGLMYKFANNYWITINTNNLASPVSSFEVRRCNNTLRWVNPYNGFINEVPCALDYELSSPQPLKDKDVITANGHVLVTVQGNELTRTITKNQRFIFNGQPFKVVGIQSLLNDDVDIYESNLFYIDMFLDMEQEEDDLVNNIANKTEYDYLITIDPPISKQVTGFKGQLSATVRLNGKVVDRTIVWEGNDFITIDSEGNYTLSEMRGKTATIKAYIKGNPNLYDTVNIQIVSAIENNYNIVVYPELKEVRSKIPVTFEVSLYNNGVKQDDIVEFKTDNSNVGNYTLTREDNIFTLSTLVPSTTPLGITFSVGDVSKTLDVLLKPFF</sequence>
<proteinExistence type="predicted"/>